<name>A0A4R8FVF1_9GAMM</name>
<dbReference type="AlphaFoldDB" id="A0A4R8FVF1"/>
<proteinExistence type="predicted"/>
<protein>
    <submittedName>
        <fullName evidence="1">Uncharacterized protein</fullName>
    </submittedName>
</protein>
<reference evidence="1 2" key="1">
    <citation type="submission" date="2019-03" db="EMBL/GenBank/DDBJ databases">
        <title>Freshwater and sediment microbial communities from various areas in North America, analyzing microbe dynamics in response to fracking.</title>
        <authorList>
            <person name="Lamendella R."/>
        </authorList>
    </citation>
    <scope>NUCLEOTIDE SEQUENCE [LARGE SCALE GENOMIC DNA]</scope>
    <source>
        <strain evidence="1 2">6_TX</strain>
    </source>
</reference>
<evidence type="ECO:0000313" key="1">
    <source>
        <dbReference type="EMBL" id="TDX30784.1"/>
    </source>
</evidence>
<sequence>MNWINRNLDLCCAALIPCVLGMAALLHTAVAGGF</sequence>
<organism evidence="1 2">
    <name type="scientific">Modicisalibacter xianhensis</name>
    <dbReference type="NCBI Taxonomy" id="442341"/>
    <lineage>
        <taxon>Bacteria</taxon>
        <taxon>Pseudomonadati</taxon>
        <taxon>Pseudomonadota</taxon>
        <taxon>Gammaproteobacteria</taxon>
        <taxon>Oceanospirillales</taxon>
        <taxon>Halomonadaceae</taxon>
        <taxon>Modicisalibacter</taxon>
    </lineage>
</organism>
<evidence type="ECO:0000313" key="2">
    <source>
        <dbReference type="Proteomes" id="UP000294489"/>
    </source>
</evidence>
<comment type="caution">
    <text evidence="1">The sequence shown here is derived from an EMBL/GenBank/DDBJ whole genome shotgun (WGS) entry which is preliminary data.</text>
</comment>
<dbReference type="EMBL" id="SOEC01000004">
    <property type="protein sequence ID" value="TDX30784.1"/>
    <property type="molecule type" value="Genomic_DNA"/>
</dbReference>
<accession>A0A4R8FVF1</accession>
<dbReference type="Proteomes" id="UP000294489">
    <property type="component" value="Unassembled WGS sequence"/>
</dbReference>
<gene>
    <name evidence="1" type="ORF">DFO67_10439</name>
</gene>